<feature type="transmembrane region" description="Helical" evidence="2">
    <location>
        <begin position="12"/>
        <end position="38"/>
    </location>
</feature>
<evidence type="ECO:0000313" key="5">
    <source>
        <dbReference type="Proteomes" id="UP000297714"/>
    </source>
</evidence>
<keyword evidence="5" id="KW-1185">Reference proteome</keyword>
<feature type="region of interest" description="Disordered" evidence="1">
    <location>
        <begin position="46"/>
        <end position="102"/>
    </location>
</feature>
<protein>
    <submittedName>
        <fullName evidence="4">GDSL-like lipase/acylhydrolase</fullName>
    </submittedName>
</protein>
<proteinExistence type="predicted"/>
<name>A0A4Z0YHE7_9FIRM</name>
<dbReference type="Gene3D" id="3.40.50.1110">
    <property type="entry name" value="SGNH hydrolase"/>
    <property type="match status" value="1"/>
</dbReference>
<feature type="compositionally biased region" description="Low complexity" evidence="1">
    <location>
        <begin position="46"/>
        <end position="57"/>
    </location>
</feature>
<keyword evidence="2" id="KW-0472">Membrane</keyword>
<evidence type="ECO:0000313" key="4">
    <source>
        <dbReference type="EMBL" id="TGJ77076.1"/>
    </source>
</evidence>
<sequence>MQVYRRKRRVRLFIRRTIVCVVLAGILYIVGLGAAASIRKINSLLQQSGQTGSSETEGVSRPVSSKKPESGGKASSGAESAESSRAADSRQQSFAAGESAPGAPTGYFRDAVLIGDSRTEGLRNYDVLDGATYYAAKGLMVNTAFTKPAIDVGGKKLTVVQALQKKKFGKVYIMFGINELGWSSSAAFISDYGKLIDAIKKSQPKAEIFVQSILPVSEKKSSSDKVYNNQKIASFNKQIQEMAKKKGVQYLAVDTAVSDPNGNLPADASTDGVHLNKEYCKKWCGYLIASAGERNWKTT</sequence>
<evidence type="ECO:0000259" key="3">
    <source>
        <dbReference type="Pfam" id="PF13472"/>
    </source>
</evidence>
<evidence type="ECO:0000256" key="2">
    <source>
        <dbReference type="SAM" id="Phobius"/>
    </source>
</evidence>
<dbReference type="InterPro" id="IPR036514">
    <property type="entry name" value="SGNH_hydro_sf"/>
</dbReference>
<feature type="domain" description="SGNH hydrolase-type esterase" evidence="3">
    <location>
        <begin position="114"/>
        <end position="278"/>
    </location>
</feature>
<dbReference type="EMBL" id="SRMQ01000003">
    <property type="protein sequence ID" value="TGJ77076.1"/>
    <property type="molecule type" value="Genomic_DNA"/>
</dbReference>
<gene>
    <name evidence="4" type="ORF">CAGA_11520</name>
</gene>
<evidence type="ECO:0000256" key="1">
    <source>
        <dbReference type="SAM" id="MobiDB-lite"/>
    </source>
</evidence>
<feature type="compositionally biased region" description="Low complexity" evidence="1">
    <location>
        <begin position="71"/>
        <end position="84"/>
    </location>
</feature>
<organism evidence="4 5">
    <name type="scientific">Caproiciproducens galactitolivorans</name>
    <dbReference type="NCBI Taxonomy" id="642589"/>
    <lineage>
        <taxon>Bacteria</taxon>
        <taxon>Bacillati</taxon>
        <taxon>Bacillota</taxon>
        <taxon>Clostridia</taxon>
        <taxon>Eubacteriales</taxon>
        <taxon>Acutalibacteraceae</taxon>
        <taxon>Caproiciproducens</taxon>
    </lineage>
</organism>
<keyword evidence="2" id="KW-0812">Transmembrane</keyword>
<dbReference type="Proteomes" id="UP000297714">
    <property type="component" value="Unassembled WGS sequence"/>
</dbReference>
<comment type="caution">
    <text evidence="4">The sequence shown here is derived from an EMBL/GenBank/DDBJ whole genome shotgun (WGS) entry which is preliminary data.</text>
</comment>
<dbReference type="OrthoDB" id="1650541at2"/>
<dbReference type="InterPro" id="IPR013830">
    <property type="entry name" value="SGNH_hydro"/>
</dbReference>
<accession>A0A4Z0YHE7</accession>
<dbReference type="RefSeq" id="WP_135658732.1">
    <property type="nucleotide sequence ID" value="NZ_JAJUFJ010000006.1"/>
</dbReference>
<dbReference type="GO" id="GO:0016787">
    <property type="term" value="F:hydrolase activity"/>
    <property type="evidence" value="ECO:0007669"/>
    <property type="project" value="UniProtKB-KW"/>
</dbReference>
<dbReference type="SUPFAM" id="SSF52266">
    <property type="entry name" value="SGNH hydrolase"/>
    <property type="match status" value="1"/>
</dbReference>
<dbReference type="AlphaFoldDB" id="A0A4Z0YHE7"/>
<keyword evidence="4" id="KW-0378">Hydrolase</keyword>
<keyword evidence="2" id="KW-1133">Transmembrane helix</keyword>
<reference evidence="4 5" key="1">
    <citation type="submission" date="2019-04" db="EMBL/GenBank/DDBJ databases">
        <authorList>
            <person name="Poehlein A."/>
            <person name="Bengelsdorf F.R."/>
            <person name="Duerre P."/>
            <person name="Daniel R."/>
        </authorList>
    </citation>
    <scope>NUCLEOTIDE SEQUENCE [LARGE SCALE GENOMIC DNA]</scope>
    <source>
        <strain evidence="4 5">BS-1</strain>
    </source>
</reference>
<dbReference type="Pfam" id="PF13472">
    <property type="entry name" value="Lipase_GDSL_2"/>
    <property type="match status" value="1"/>
</dbReference>